<dbReference type="EMBL" id="JAAIUW010000006">
    <property type="protein sequence ID" value="KAF7825599.1"/>
    <property type="molecule type" value="Genomic_DNA"/>
</dbReference>
<gene>
    <name evidence="2" type="ORF">G2W53_016763</name>
</gene>
<evidence type="ECO:0008006" key="4">
    <source>
        <dbReference type="Google" id="ProtNLM"/>
    </source>
</evidence>
<proteinExistence type="predicted"/>
<accession>A0A834TWX8</accession>
<evidence type="ECO:0000313" key="3">
    <source>
        <dbReference type="Proteomes" id="UP000634136"/>
    </source>
</evidence>
<dbReference type="AlphaFoldDB" id="A0A834TWX8"/>
<dbReference type="Proteomes" id="UP000634136">
    <property type="component" value="Unassembled WGS sequence"/>
</dbReference>
<evidence type="ECO:0000256" key="1">
    <source>
        <dbReference type="SAM" id="MobiDB-lite"/>
    </source>
</evidence>
<dbReference type="Pfam" id="PF12043">
    <property type="entry name" value="DUF3527"/>
    <property type="match status" value="2"/>
</dbReference>
<feature type="region of interest" description="Disordered" evidence="1">
    <location>
        <begin position="324"/>
        <end position="397"/>
    </location>
</feature>
<organism evidence="2 3">
    <name type="scientific">Senna tora</name>
    <dbReference type="NCBI Taxonomy" id="362788"/>
    <lineage>
        <taxon>Eukaryota</taxon>
        <taxon>Viridiplantae</taxon>
        <taxon>Streptophyta</taxon>
        <taxon>Embryophyta</taxon>
        <taxon>Tracheophyta</taxon>
        <taxon>Spermatophyta</taxon>
        <taxon>Magnoliopsida</taxon>
        <taxon>eudicotyledons</taxon>
        <taxon>Gunneridae</taxon>
        <taxon>Pentapetalae</taxon>
        <taxon>rosids</taxon>
        <taxon>fabids</taxon>
        <taxon>Fabales</taxon>
        <taxon>Fabaceae</taxon>
        <taxon>Caesalpinioideae</taxon>
        <taxon>Cassia clade</taxon>
        <taxon>Senna</taxon>
    </lineage>
</organism>
<comment type="caution">
    <text evidence="2">The sequence shown here is derived from an EMBL/GenBank/DDBJ whole genome shotgun (WGS) entry which is preliminary data.</text>
</comment>
<dbReference type="PANTHER" id="PTHR31390">
    <property type="entry name" value="EXPRESSED PROTEIN"/>
    <property type="match status" value="1"/>
</dbReference>
<name>A0A834TWX8_9FABA</name>
<feature type="compositionally biased region" description="Polar residues" evidence="1">
    <location>
        <begin position="365"/>
        <end position="375"/>
    </location>
</feature>
<feature type="region of interest" description="Disordered" evidence="1">
    <location>
        <begin position="256"/>
        <end position="277"/>
    </location>
</feature>
<feature type="compositionally biased region" description="Low complexity" evidence="1">
    <location>
        <begin position="337"/>
        <end position="350"/>
    </location>
</feature>
<evidence type="ECO:0000313" key="2">
    <source>
        <dbReference type="EMBL" id="KAF7825599.1"/>
    </source>
</evidence>
<dbReference type="InterPro" id="IPR021916">
    <property type="entry name" value="DUF3527"/>
</dbReference>
<protein>
    <recommendedName>
        <fullName evidence="4">DUF3527 domain protein</fullName>
    </recommendedName>
</protein>
<sequence length="873" mass="97824">MAFNLELKKIKSKEEEGGLKIAKERDPSRKVRHKTDGKIFVQPTRNCSRHSVKGSAIKSDELVKHMTNLPGYLQHNDRVENIQENPLNFGVLDWTRLEKWKHKQKRMPTQGAKPYFQNAKRSQHFEAEEKRKDWDKKNSQVRNFASYLKDDEFSLITDENKYGRDGEAEKSLEDLQQCNLKKKERNHKFPSDIGRPSSKFKSKEIFLGSKKKISSNKAMLTNDLLQESDIDANHKQGHTKPNNIVLLRPREINSRSNKVKINDDQLQDSDVDANYKQCHSKPNDIVLLRPREIPRLRSSEIFELSQRSLDDTLAESRQIDLSNVSSLEDNDSEGLCSEISHSSELSSMVEPAATSERWQYRSDTDQGTENGSVASETPPFSFKRSSLPFEDSKLSNQGDFRNLKDSLDQETAELTAKCGRNSSSSHRFSFSLSRLGRSFSFKEGSTLPQSSSTSVIAKSGPLTSVSSARWDDSSKVKENGHYRTRSSSFRRLLDPILKPKASIGRHLTESSQVQKGSLDSISFRTTSVRESLPDEMSEGSSVQALLQLTMNNGLPIFNFVLNNGTKILASATKSLTSPEKNDSSCYFTFYLLNEIKKKSGGWISHGSKEKNCGYVYNVVGQMKFSSSAVNEPSNQNSKRLSVVKEYVLLGVEIDQRDQGPPKVIQNQEIAAVVVKIPRENLIHKGLHWDNNLKKGCLRCLAEDKCMCSSGEIDISGSTTVILPGGIHSSPIKGEPSSLIDRWKSGGLCDCGGWDVGCRLLVLSNQKQSSKPYNDRFQLFVQEGADQDSPPFSMVPLNDGFYSVEFNSSITHLQAFFISVAVLSCQKLSSSLELTHMHEEIFEGANSLKNNNDLLGKAPVNYTPIPPLSPAGRV</sequence>
<reference evidence="2" key="1">
    <citation type="submission" date="2020-09" db="EMBL/GenBank/DDBJ databases">
        <title>Genome-Enabled Discovery of Anthraquinone Biosynthesis in Senna tora.</title>
        <authorList>
            <person name="Kang S.-H."/>
            <person name="Pandey R.P."/>
            <person name="Lee C.-M."/>
            <person name="Sim J.-S."/>
            <person name="Jeong J.-T."/>
            <person name="Choi B.-S."/>
            <person name="Jung M."/>
            <person name="Ginzburg D."/>
            <person name="Zhao K."/>
            <person name="Won S.Y."/>
            <person name="Oh T.-J."/>
            <person name="Yu Y."/>
            <person name="Kim N.-H."/>
            <person name="Lee O.R."/>
            <person name="Lee T.-H."/>
            <person name="Bashyal P."/>
            <person name="Kim T.-S."/>
            <person name="Lee W.-H."/>
            <person name="Kawkins C."/>
            <person name="Kim C.-K."/>
            <person name="Kim J.S."/>
            <person name="Ahn B.O."/>
            <person name="Rhee S.Y."/>
            <person name="Sohng J.K."/>
        </authorList>
    </citation>
    <scope>NUCLEOTIDE SEQUENCE</scope>
    <source>
        <tissue evidence="2">Leaf</tissue>
    </source>
</reference>
<dbReference type="OrthoDB" id="1898655at2759"/>
<dbReference type="PANTHER" id="PTHR31390:SF12">
    <property type="entry name" value="PUTATIVE (DUF3527)-RELATED"/>
    <property type="match status" value="1"/>
</dbReference>
<keyword evidence="3" id="KW-1185">Reference proteome</keyword>